<proteinExistence type="predicted"/>
<dbReference type="Proteomes" id="UP000234857">
    <property type="component" value="Unassembled WGS sequence"/>
</dbReference>
<dbReference type="Pfam" id="PF13489">
    <property type="entry name" value="Methyltransf_23"/>
    <property type="match status" value="1"/>
</dbReference>
<reference evidence="1 2" key="1">
    <citation type="submission" date="2017-11" db="EMBL/GenBank/DDBJ databases">
        <title>Genome-resolved metagenomics identifies genetic mobility, metabolic interactions, and unexpected diversity in perchlorate-reducing communities.</title>
        <authorList>
            <person name="Barnum T.P."/>
            <person name="Figueroa I.A."/>
            <person name="Carlstrom C.I."/>
            <person name="Lucas L.N."/>
            <person name="Engelbrektson A.L."/>
            <person name="Coates J.D."/>
        </authorList>
    </citation>
    <scope>NUCLEOTIDE SEQUENCE [LARGE SCALE GENOMIC DNA]</scope>
    <source>
        <strain evidence="1">BM706</strain>
    </source>
</reference>
<evidence type="ECO:0000313" key="1">
    <source>
        <dbReference type="EMBL" id="PLX16380.1"/>
    </source>
</evidence>
<dbReference type="CDD" id="cd02440">
    <property type="entry name" value="AdoMet_MTases"/>
    <property type="match status" value="1"/>
</dbReference>
<evidence type="ECO:0000313" key="2">
    <source>
        <dbReference type="Proteomes" id="UP000234857"/>
    </source>
</evidence>
<protein>
    <recommendedName>
        <fullName evidence="3">Class I SAM-dependent methyltransferase</fullName>
    </recommendedName>
</protein>
<evidence type="ECO:0008006" key="3">
    <source>
        <dbReference type="Google" id="ProtNLM"/>
    </source>
</evidence>
<accession>A0A2N5ZCI9</accession>
<sequence length="201" mass="24284">MKMIRKYLRFYRTNRILQREIKKKGSLKILDVACGNGRISKEYESDKRFEFHNIDILESGELKNYHKLDLEKEEMPFKNKEFDINIGLEIIEHLDYPEQFLEKNRTVLKDDGSLILSTPNIRFLKWILTLLFKGRFPNTSSDNTFYDSGHRKYYTLKDLEILADKTGFYIEEFYGLTSKEFYDKWKFVKFLFGKRFFVLVF</sequence>
<dbReference type="AlphaFoldDB" id="A0A2N5ZCI9"/>
<dbReference type="InterPro" id="IPR029063">
    <property type="entry name" value="SAM-dependent_MTases_sf"/>
</dbReference>
<dbReference type="Gene3D" id="3.40.50.150">
    <property type="entry name" value="Vaccinia Virus protein VP39"/>
    <property type="match status" value="1"/>
</dbReference>
<organism evidence="1 2">
    <name type="scientific">Muiribacterium halophilum</name>
    <dbReference type="NCBI Taxonomy" id="2053465"/>
    <lineage>
        <taxon>Bacteria</taxon>
        <taxon>Candidatus Muiribacteriota</taxon>
        <taxon>Candidatus Muiribacteriia</taxon>
        <taxon>Candidatus Muiribacteriales</taxon>
        <taxon>Candidatus Muiribacteriaceae</taxon>
        <taxon>Candidatus Muiribacterium</taxon>
    </lineage>
</organism>
<comment type="caution">
    <text evidence="1">The sequence shown here is derived from an EMBL/GenBank/DDBJ whole genome shotgun (WGS) entry which is preliminary data.</text>
</comment>
<name>A0A2N5ZCI9_MUIH1</name>
<dbReference type="EMBL" id="PKTG01000116">
    <property type="protein sequence ID" value="PLX16380.1"/>
    <property type="molecule type" value="Genomic_DNA"/>
</dbReference>
<gene>
    <name evidence="1" type="ORF">C0601_10450</name>
</gene>
<dbReference type="SUPFAM" id="SSF53335">
    <property type="entry name" value="S-adenosyl-L-methionine-dependent methyltransferases"/>
    <property type="match status" value="1"/>
</dbReference>